<dbReference type="EC" id="5.4.99.5" evidence="1"/>
<dbReference type="InterPro" id="IPR036263">
    <property type="entry name" value="Chorismate_II_sf"/>
</dbReference>
<dbReference type="AlphaFoldDB" id="A0A9X3E0P6"/>
<evidence type="ECO:0000313" key="4">
    <source>
        <dbReference type="EMBL" id="MCX5568996.1"/>
    </source>
</evidence>
<accession>A0A9X3E0P6</accession>
<name>A0A9X3E0P6_9HYPH</name>
<proteinExistence type="predicted"/>
<dbReference type="Gene3D" id="1.20.59.10">
    <property type="entry name" value="Chorismate mutase"/>
    <property type="match status" value="1"/>
</dbReference>
<keyword evidence="5" id="KW-1185">Reference proteome</keyword>
<dbReference type="SMART" id="SM00830">
    <property type="entry name" value="CM_2"/>
    <property type="match status" value="1"/>
</dbReference>
<dbReference type="PANTHER" id="PTHR38041:SF1">
    <property type="entry name" value="CHORISMATE MUTASE"/>
    <property type="match status" value="1"/>
</dbReference>
<dbReference type="GO" id="GO:0004106">
    <property type="term" value="F:chorismate mutase activity"/>
    <property type="evidence" value="ECO:0007669"/>
    <property type="project" value="UniProtKB-EC"/>
</dbReference>
<protein>
    <recommendedName>
        <fullName evidence="1">chorismate mutase</fullName>
        <ecNumber evidence="1">5.4.99.5</ecNumber>
    </recommendedName>
</protein>
<dbReference type="EMBL" id="JAPKNK010000002">
    <property type="protein sequence ID" value="MCX5568996.1"/>
    <property type="molecule type" value="Genomic_DNA"/>
</dbReference>
<gene>
    <name evidence="4" type="ORF">OSH07_07300</name>
</gene>
<dbReference type="InterPro" id="IPR036979">
    <property type="entry name" value="CM_dom_sf"/>
</dbReference>
<evidence type="ECO:0000256" key="1">
    <source>
        <dbReference type="ARBA" id="ARBA00012404"/>
    </source>
</evidence>
<dbReference type="Pfam" id="PF01817">
    <property type="entry name" value="CM_2"/>
    <property type="match status" value="1"/>
</dbReference>
<dbReference type="InterPro" id="IPR002701">
    <property type="entry name" value="CM_II_prokaryot"/>
</dbReference>
<comment type="caution">
    <text evidence="4">The sequence shown here is derived from an EMBL/GenBank/DDBJ whole genome shotgun (WGS) entry which is preliminary data.</text>
</comment>
<evidence type="ECO:0000313" key="5">
    <source>
        <dbReference type="Proteomes" id="UP001144805"/>
    </source>
</evidence>
<dbReference type="InterPro" id="IPR051331">
    <property type="entry name" value="Chorismate_mutase-related"/>
</dbReference>
<dbReference type="Proteomes" id="UP001144805">
    <property type="component" value="Unassembled WGS sequence"/>
</dbReference>
<dbReference type="PANTHER" id="PTHR38041">
    <property type="entry name" value="CHORISMATE MUTASE"/>
    <property type="match status" value="1"/>
</dbReference>
<dbReference type="RefSeq" id="WP_266337951.1">
    <property type="nucleotide sequence ID" value="NZ_JAPKNK010000002.1"/>
</dbReference>
<evidence type="ECO:0000259" key="3">
    <source>
        <dbReference type="PROSITE" id="PS51168"/>
    </source>
</evidence>
<dbReference type="PROSITE" id="PS51168">
    <property type="entry name" value="CHORISMATE_MUT_2"/>
    <property type="match status" value="1"/>
</dbReference>
<evidence type="ECO:0000256" key="2">
    <source>
        <dbReference type="ARBA" id="ARBA00023235"/>
    </source>
</evidence>
<organism evidence="4 5">
    <name type="scientific">Kaistia nematophila</name>
    <dbReference type="NCBI Taxonomy" id="2994654"/>
    <lineage>
        <taxon>Bacteria</taxon>
        <taxon>Pseudomonadati</taxon>
        <taxon>Pseudomonadota</taxon>
        <taxon>Alphaproteobacteria</taxon>
        <taxon>Hyphomicrobiales</taxon>
        <taxon>Kaistiaceae</taxon>
        <taxon>Kaistia</taxon>
    </lineage>
</organism>
<reference evidence="4" key="1">
    <citation type="submission" date="2022-11" db="EMBL/GenBank/DDBJ databases">
        <title>Biodiversity and phylogenetic relationships of bacteria.</title>
        <authorList>
            <person name="Machado R.A.R."/>
            <person name="Bhat A."/>
            <person name="Loulou A."/>
            <person name="Kallel S."/>
        </authorList>
    </citation>
    <scope>NUCLEOTIDE SEQUENCE</scope>
    <source>
        <strain evidence="4">K-TC2</strain>
    </source>
</reference>
<sequence length="116" mass="13197">MRPARSRRRSGGEAVTIRKPADCTTKAHIRSEIDRLDADLVALLAERFGYVQRMAEIKSSPDEALVPERVDEVLDRVAVAASKAGLDEQLARDLWRRLIEWNIEFERRTIAARLGQ</sequence>
<dbReference type="GO" id="GO:0009697">
    <property type="term" value="P:salicylic acid biosynthetic process"/>
    <property type="evidence" value="ECO:0007669"/>
    <property type="project" value="TreeGrafter"/>
</dbReference>
<feature type="domain" description="Chorismate mutase" evidence="3">
    <location>
        <begin position="20"/>
        <end position="110"/>
    </location>
</feature>
<dbReference type="SUPFAM" id="SSF48600">
    <property type="entry name" value="Chorismate mutase II"/>
    <property type="match status" value="1"/>
</dbReference>
<dbReference type="GO" id="GO:0046417">
    <property type="term" value="P:chorismate metabolic process"/>
    <property type="evidence" value="ECO:0007669"/>
    <property type="project" value="InterPro"/>
</dbReference>
<keyword evidence="2" id="KW-0413">Isomerase</keyword>